<evidence type="ECO:0000256" key="2">
    <source>
        <dbReference type="SAM" id="Phobius"/>
    </source>
</evidence>
<organism evidence="3 4">
    <name type="scientific">Saccharothrix syringae</name>
    <name type="common">Nocardiopsis syringae</name>
    <dbReference type="NCBI Taxonomy" id="103733"/>
    <lineage>
        <taxon>Bacteria</taxon>
        <taxon>Bacillati</taxon>
        <taxon>Actinomycetota</taxon>
        <taxon>Actinomycetes</taxon>
        <taxon>Pseudonocardiales</taxon>
        <taxon>Pseudonocardiaceae</taxon>
        <taxon>Saccharothrix</taxon>
    </lineage>
</organism>
<sequence>MSQPPFDPYGTPLPPHHHQPHQPPPAFPGAMREVDQAATTVARPAPVTAAFALWLLTALSWPIGTALRTAAEDDRFTGFAPVMTLFGTTCLAIAGLWGAIALLRGSYHARLALCGGALVLSALTVAALLVAAEDDLGPVSWTVIVLRLLLPVAAAACSFLPGTRHYFAGNLG</sequence>
<dbReference type="AlphaFoldDB" id="A0A5Q0HCQ1"/>
<keyword evidence="2" id="KW-1133">Transmembrane helix</keyword>
<dbReference type="OrthoDB" id="3694871at2"/>
<name>A0A5Q0HCQ1_SACSY</name>
<keyword evidence="2" id="KW-0472">Membrane</keyword>
<feature type="transmembrane region" description="Helical" evidence="2">
    <location>
        <begin position="41"/>
        <end position="63"/>
    </location>
</feature>
<dbReference type="Proteomes" id="UP000325787">
    <property type="component" value="Chromosome"/>
</dbReference>
<accession>A0A5Q0HCQ1</accession>
<dbReference type="EMBL" id="CP034550">
    <property type="protein sequence ID" value="QFZ23580.1"/>
    <property type="molecule type" value="Genomic_DNA"/>
</dbReference>
<feature type="transmembrane region" description="Helical" evidence="2">
    <location>
        <begin position="110"/>
        <end position="132"/>
    </location>
</feature>
<gene>
    <name evidence="3" type="ORF">EKG83_44590</name>
</gene>
<dbReference type="RefSeq" id="WP_033428491.1">
    <property type="nucleotide sequence ID" value="NZ_CP034550.1"/>
</dbReference>
<feature type="region of interest" description="Disordered" evidence="1">
    <location>
        <begin position="1"/>
        <end position="30"/>
    </location>
</feature>
<evidence type="ECO:0000313" key="3">
    <source>
        <dbReference type="EMBL" id="QFZ23580.1"/>
    </source>
</evidence>
<feature type="transmembrane region" description="Helical" evidence="2">
    <location>
        <begin position="138"/>
        <end position="160"/>
    </location>
</feature>
<proteinExistence type="predicted"/>
<keyword evidence="4" id="KW-1185">Reference proteome</keyword>
<reference evidence="4" key="1">
    <citation type="journal article" date="2021" name="Curr. Microbiol.">
        <title>Complete genome of nocamycin-producing strain Saccharothrix syringae NRRL B-16468 reveals the biosynthetic potential for secondary metabolites.</title>
        <authorList>
            <person name="Mo X."/>
            <person name="Yang S."/>
        </authorList>
    </citation>
    <scope>NUCLEOTIDE SEQUENCE [LARGE SCALE GENOMIC DNA]</scope>
    <source>
        <strain evidence="4">ATCC 51364 / DSM 43886 / JCM 6844 / KCTC 9398 / NBRC 14523 / NRRL B-16468 / INA 2240</strain>
    </source>
</reference>
<feature type="transmembrane region" description="Helical" evidence="2">
    <location>
        <begin position="83"/>
        <end position="103"/>
    </location>
</feature>
<protein>
    <submittedName>
        <fullName evidence="3">Uncharacterized protein</fullName>
    </submittedName>
</protein>
<evidence type="ECO:0000256" key="1">
    <source>
        <dbReference type="SAM" id="MobiDB-lite"/>
    </source>
</evidence>
<keyword evidence="2" id="KW-0812">Transmembrane</keyword>
<feature type="compositionally biased region" description="Pro residues" evidence="1">
    <location>
        <begin position="1"/>
        <end position="14"/>
    </location>
</feature>
<dbReference type="KEGG" id="ssyi:EKG83_44590"/>
<evidence type="ECO:0000313" key="4">
    <source>
        <dbReference type="Proteomes" id="UP000325787"/>
    </source>
</evidence>